<gene>
    <name evidence="2" type="ORF">AX245_04180</name>
    <name evidence="3" type="ORF">C4618_11660</name>
</gene>
<organism evidence="2 4">
    <name type="scientific">Streptococcus agalactiae</name>
    <dbReference type="NCBI Taxonomy" id="1311"/>
    <lineage>
        <taxon>Bacteria</taxon>
        <taxon>Bacillati</taxon>
        <taxon>Bacillota</taxon>
        <taxon>Bacilli</taxon>
        <taxon>Lactobacillales</taxon>
        <taxon>Streptococcaceae</taxon>
        <taxon>Streptococcus</taxon>
    </lineage>
</organism>
<evidence type="ECO:0000313" key="2">
    <source>
        <dbReference type="EMBL" id="OCM70744.1"/>
    </source>
</evidence>
<keyword evidence="1" id="KW-0812">Transmembrane</keyword>
<evidence type="ECO:0000256" key="1">
    <source>
        <dbReference type="SAM" id="Phobius"/>
    </source>
</evidence>
<protein>
    <submittedName>
        <fullName evidence="2">Uncharacterized protein</fullName>
    </submittedName>
</protein>
<accession>A0A0E1EMX3</accession>
<dbReference type="RefSeq" id="WP_000395449.1">
    <property type="nucleotide sequence ID" value="NZ_CAXOLC010000006.1"/>
</dbReference>
<name>A0A0E1EMX3_STRAG</name>
<dbReference type="KEGG" id="sage:EN72_05755"/>
<keyword evidence="1" id="KW-0472">Membrane</keyword>
<reference evidence="3 5" key="2">
    <citation type="journal article" date="2018" name="Emerg. Microbes Infect.">
        <title>Phenotypic and molecular analysis of nontypeable Group B streptococci: identification of cps2a and hybrid cps2a/cps5 Group B streptococcal capsule gene clusters.</title>
        <authorList>
            <person name="Alhhazmi A."/>
            <person name="Tyrrell G.J."/>
        </authorList>
    </citation>
    <scope>NUCLEOTIDE SEQUENCE [LARGE SCALE GENOMIC DNA]</scope>
    <source>
        <strain evidence="3 5">PLGBS17</strain>
    </source>
</reference>
<sequence length="278" mass="29426">MEFNAESSTVFGGLTEVQDAVSAGLNYVSTGFGNFNGTFDTSGKGLDWIKTIKTGMEVRKEARDKELKKKKPNESYDGKDALADFQTETTDYVNYGTEAAGQQFDKFGKIIIKDGKNIGKVYGAKLQPRDANGRFVKDTNPLRKSATSKLKDITNAESRVIGRAARVGGTALVAYNFYSDAKEHYDRHHNVGRAMSYSGLTTTTGVAAGAIGASVGTGLATSAGFAAPLVGAVVIGAIAVIGAKAIYENVKPVRRAIDSVGDALNNIGKSFSSALKWG</sequence>
<evidence type="ECO:0000313" key="5">
    <source>
        <dbReference type="Proteomes" id="UP000256718"/>
    </source>
</evidence>
<evidence type="ECO:0000313" key="3">
    <source>
        <dbReference type="EMBL" id="RDY77003.1"/>
    </source>
</evidence>
<feature type="transmembrane region" description="Helical" evidence="1">
    <location>
        <begin position="225"/>
        <end position="247"/>
    </location>
</feature>
<dbReference type="Proteomes" id="UP000093122">
    <property type="component" value="Unassembled WGS sequence"/>
</dbReference>
<reference evidence="2 4" key="1">
    <citation type="journal article" date="2016" name="Sci. Rep.">
        <title>Serotype IV Streptococcus agalactiae ST-452 has arisen from large genomic recombination events between CC23 and the hypervirulent CC17 lineages.</title>
        <authorList>
            <person name="Campisi E."/>
            <person name="Rinaudo C.D."/>
            <person name="Donati C."/>
            <person name="Barucco M."/>
            <person name="Torricelli G."/>
            <person name="Edwards M.S."/>
            <person name="Baker C.J."/>
            <person name="Margarit I."/>
            <person name="Rosini R."/>
        </authorList>
    </citation>
    <scope>NUCLEOTIDE SEQUENCE [LARGE SCALE GENOMIC DNA]</scope>
    <source>
        <strain evidence="2 4">CZ-PW-140</strain>
    </source>
</reference>
<dbReference type="AlphaFoldDB" id="A0A0E1EMX3"/>
<keyword evidence="1" id="KW-1133">Transmembrane helix</keyword>
<feature type="transmembrane region" description="Helical" evidence="1">
    <location>
        <begin position="197"/>
        <end position="219"/>
    </location>
</feature>
<proteinExistence type="predicted"/>
<evidence type="ECO:0000313" key="4">
    <source>
        <dbReference type="Proteomes" id="UP000093122"/>
    </source>
</evidence>
<comment type="caution">
    <text evidence="2">The sequence shown here is derived from an EMBL/GenBank/DDBJ whole genome shotgun (WGS) entry which is preliminary data.</text>
</comment>
<dbReference type="EMBL" id="MAWT01000043">
    <property type="protein sequence ID" value="OCM70744.1"/>
    <property type="molecule type" value="Genomic_DNA"/>
</dbReference>
<dbReference type="EMBL" id="QHGZ01000230">
    <property type="protein sequence ID" value="RDY77003.1"/>
    <property type="molecule type" value="Genomic_DNA"/>
</dbReference>
<dbReference type="Proteomes" id="UP000256718">
    <property type="component" value="Unassembled WGS sequence"/>
</dbReference>